<evidence type="ECO:0000256" key="7">
    <source>
        <dbReference type="ARBA" id="ARBA00023601"/>
    </source>
</evidence>
<keyword evidence="5" id="KW-0408">Iron</keyword>
<dbReference type="GO" id="GO:0046872">
    <property type="term" value="F:metal ion binding"/>
    <property type="evidence" value="ECO:0007669"/>
    <property type="project" value="UniProtKB-KW"/>
</dbReference>
<dbReference type="InterPro" id="IPR000385">
    <property type="entry name" value="MoaA_NifB_PqqE_Fe-S-bd_CS"/>
</dbReference>
<evidence type="ECO:0000259" key="8">
    <source>
        <dbReference type="PROSITE" id="PS51918"/>
    </source>
</evidence>
<feature type="domain" description="Radical SAM core" evidence="8">
    <location>
        <begin position="83"/>
        <end position="322"/>
    </location>
</feature>
<dbReference type="GO" id="GO:0016491">
    <property type="term" value="F:oxidoreductase activity"/>
    <property type="evidence" value="ECO:0007669"/>
    <property type="project" value="InterPro"/>
</dbReference>
<dbReference type="Pfam" id="PF04055">
    <property type="entry name" value="Radical_SAM"/>
    <property type="match status" value="1"/>
</dbReference>
<evidence type="ECO:0000256" key="3">
    <source>
        <dbReference type="ARBA" id="ARBA00022691"/>
    </source>
</evidence>
<keyword evidence="2" id="KW-0004">4Fe-4S</keyword>
<dbReference type="InterPro" id="IPR058240">
    <property type="entry name" value="rSAM_sf"/>
</dbReference>
<dbReference type="SFLD" id="SFLDG01384">
    <property type="entry name" value="thioether_bond_formation_requi"/>
    <property type="match status" value="1"/>
</dbReference>
<comment type="similarity">
    <text evidence="7">Belongs to the radical SAM superfamily. Anaerobic sulfatase-maturating enzyme family.</text>
</comment>
<evidence type="ECO:0000256" key="4">
    <source>
        <dbReference type="ARBA" id="ARBA00022723"/>
    </source>
</evidence>
<dbReference type="Gene3D" id="3.20.20.70">
    <property type="entry name" value="Aldolase class I"/>
    <property type="match status" value="1"/>
</dbReference>
<sequence>MEKPFIHLLSSINGFYFFDVNKNEIVNIEKDVYDFLMKLTNDEEVQPNEEVNKKVDELRKRGYLSSKTLKEIKHPESDNLEYHLGRHINQITLQVTQKCNLRCSYCAYSKFDNLGQRNHSNKEMTIETAKKAVDFLLEHSYDGEKAVISFYGGEPLLKFNLIKEIVSYAKENFVGKELSFSLTTNATLLNEEIMEYSINNNIDIMISIDGPEEIHDLNRKFADGTGSLAKILDNLQKLKSKYGDDLNNALRINAVIDPKNDFDKMNTIFENEILKGLNVTGGIVENVFSNEETIYSLEFSEKYSYGMFIGILCLIGAVKDLKTYPLVRSAVSDIYKFEESNGEN</sequence>
<organism evidence="9 10">
    <name type="scientific">Clostridium saccharobutylicum</name>
    <dbReference type="NCBI Taxonomy" id="169679"/>
    <lineage>
        <taxon>Bacteria</taxon>
        <taxon>Bacillati</taxon>
        <taxon>Bacillota</taxon>
        <taxon>Clostridia</taxon>
        <taxon>Eubacteriales</taxon>
        <taxon>Clostridiaceae</taxon>
        <taxon>Clostridium</taxon>
    </lineage>
</organism>
<dbReference type="InterPro" id="IPR007197">
    <property type="entry name" value="rSAM"/>
</dbReference>
<accession>A0A1S8N478</accession>
<evidence type="ECO:0000256" key="2">
    <source>
        <dbReference type="ARBA" id="ARBA00022485"/>
    </source>
</evidence>
<dbReference type="SFLD" id="SFLDG01386">
    <property type="entry name" value="main_SPASM_domain-containing"/>
    <property type="match status" value="1"/>
</dbReference>
<comment type="cofactor">
    <cofactor evidence="1">
        <name>[4Fe-4S] cluster</name>
        <dbReference type="ChEBI" id="CHEBI:49883"/>
    </cofactor>
</comment>
<evidence type="ECO:0000256" key="5">
    <source>
        <dbReference type="ARBA" id="ARBA00023004"/>
    </source>
</evidence>
<dbReference type="SFLD" id="SFLDG01067">
    <property type="entry name" value="SPASM/twitch_domain_containing"/>
    <property type="match status" value="1"/>
</dbReference>
<dbReference type="PROSITE" id="PS51918">
    <property type="entry name" value="RADICAL_SAM"/>
    <property type="match status" value="1"/>
</dbReference>
<evidence type="ECO:0000313" key="10">
    <source>
        <dbReference type="Proteomes" id="UP000191154"/>
    </source>
</evidence>
<gene>
    <name evidence="9" type="ORF">CLOSAC_28770</name>
</gene>
<dbReference type="Proteomes" id="UP000191154">
    <property type="component" value="Unassembled WGS sequence"/>
</dbReference>
<dbReference type="AlphaFoldDB" id="A0A1S8N478"/>
<dbReference type="SFLD" id="SFLDS00029">
    <property type="entry name" value="Radical_SAM"/>
    <property type="match status" value="1"/>
</dbReference>
<evidence type="ECO:0000256" key="6">
    <source>
        <dbReference type="ARBA" id="ARBA00023014"/>
    </source>
</evidence>
<reference evidence="9 10" key="1">
    <citation type="submission" date="2016-05" db="EMBL/GenBank/DDBJ databases">
        <title>Microbial solvent formation.</title>
        <authorList>
            <person name="Poehlein A."/>
            <person name="Montoya Solano J.D."/>
            <person name="Flitsch S."/>
            <person name="Krabben P."/>
            <person name="Duerre P."/>
            <person name="Daniel R."/>
        </authorList>
    </citation>
    <scope>NUCLEOTIDE SEQUENCE [LARGE SCALE GENOMIC DNA]</scope>
    <source>
        <strain evidence="9 10">L1-8</strain>
    </source>
</reference>
<keyword evidence="6" id="KW-0411">Iron-sulfur</keyword>
<dbReference type="InterPro" id="IPR023867">
    <property type="entry name" value="Sulphatase_maturase_rSAM"/>
</dbReference>
<dbReference type="SUPFAM" id="SSF102114">
    <property type="entry name" value="Radical SAM enzymes"/>
    <property type="match status" value="1"/>
</dbReference>
<dbReference type="EMBL" id="LZYZ01000005">
    <property type="protein sequence ID" value="OOM11319.1"/>
    <property type="molecule type" value="Genomic_DNA"/>
</dbReference>
<dbReference type="PANTHER" id="PTHR43273:SF3">
    <property type="entry name" value="ANAEROBIC SULFATASE-MATURATING ENZYME HOMOLOG ASLB-RELATED"/>
    <property type="match status" value="1"/>
</dbReference>
<name>A0A1S8N478_CLOSA</name>
<comment type="caution">
    <text evidence="9">The sequence shown here is derived from an EMBL/GenBank/DDBJ whole genome shotgun (WGS) entry which is preliminary data.</text>
</comment>
<proteinExistence type="inferred from homology"/>
<protein>
    <recommendedName>
        <fullName evidence="8">Radical SAM core domain-containing protein</fullName>
    </recommendedName>
</protein>
<dbReference type="RefSeq" id="WP_077865980.1">
    <property type="nucleotide sequence ID" value="NZ_LZYZ01000005.1"/>
</dbReference>
<dbReference type="InterPro" id="IPR013785">
    <property type="entry name" value="Aldolase_TIM"/>
</dbReference>
<dbReference type="PROSITE" id="PS01305">
    <property type="entry name" value="MOAA_NIFB_PQQE"/>
    <property type="match status" value="1"/>
</dbReference>
<dbReference type="CDD" id="cd01335">
    <property type="entry name" value="Radical_SAM"/>
    <property type="match status" value="1"/>
</dbReference>
<dbReference type="PANTHER" id="PTHR43273">
    <property type="entry name" value="ANAEROBIC SULFATASE-MATURATING ENZYME HOMOLOG ASLB-RELATED"/>
    <property type="match status" value="1"/>
</dbReference>
<keyword evidence="4" id="KW-0479">Metal-binding</keyword>
<evidence type="ECO:0000256" key="1">
    <source>
        <dbReference type="ARBA" id="ARBA00001966"/>
    </source>
</evidence>
<keyword evidence="3" id="KW-0949">S-adenosyl-L-methionine</keyword>
<dbReference type="GO" id="GO:0051539">
    <property type="term" value="F:4 iron, 4 sulfur cluster binding"/>
    <property type="evidence" value="ECO:0007669"/>
    <property type="project" value="UniProtKB-KW"/>
</dbReference>
<evidence type="ECO:0000313" key="9">
    <source>
        <dbReference type="EMBL" id="OOM11319.1"/>
    </source>
</evidence>